<comment type="caution">
    <text evidence="1">The sequence shown here is derived from an EMBL/GenBank/DDBJ whole genome shotgun (WGS) entry which is preliminary data.</text>
</comment>
<accession>N8YTY6</accession>
<proteinExistence type="predicted"/>
<evidence type="ECO:0000313" key="1">
    <source>
        <dbReference type="EMBL" id="ENV22710.1"/>
    </source>
</evidence>
<dbReference type="HOGENOM" id="CLU_3303146_0_0_6"/>
<organism evidence="1 2">
    <name type="scientific">Acinetobacter bereziniae NIPH 3</name>
    <dbReference type="NCBI Taxonomy" id="1217651"/>
    <lineage>
        <taxon>Bacteria</taxon>
        <taxon>Pseudomonadati</taxon>
        <taxon>Pseudomonadota</taxon>
        <taxon>Gammaproteobacteria</taxon>
        <taxon>Moraxellales</taxon>
        <taxon>Moraxellaceae</taxon>
        <taxon>Acinetobacter</taxon>
    </lineage>
</organism>
<dbReference type="EMBL" id="APPK01000025">
    <property type="protein sequence ID" value="ENV22710.1"/>
    <property type="molecule type" value="Genomic_DNA"/>
</dbReference>
<name>N8YTY6_ACIBZ</name>
<dbReference type="Proteomes" id="UP000013270">
    <property type="component" value="Unassembled WGS sequence"/>
</dbReference>
<sequence>MGQSLDLNWMIYGANGYTPAKLMGYQLVTQLQGSGELVI</sequence>
<protein>
    <submittedName>
        <fullName evidence="1">Uncharacterized protein</fullName>
    </submittedName>
</protein>
<reference evidence="1 2" key="1">
    <citation type="submission" date="2013-02" db="EMBL/GenBank/DDBJ databases">
        <title>The Genome Sequence of Acinetobacter bereziniae NIPH 3.</title>
        <authorList>
            <consortium name="The Broad Institute Genome Sequencing Platform"/>
            <consortium name="The Broad Institute Genome Sequencing Center for Infectious Disease"/>
            <person name="Cerqueira G."/>
            <person name="Feldgarden M."/>
            <person name="Courvalin P."/>
            <person name="Perichon B."/>
            <person name="Grillot-Courvalin C."/>
            <person name="Clermont D."/>
            <person name="Rocha E."/>
            <person name="Yoon E.-J."/>
            <person name="Nemec A."/>
            <person name="Walker B."/>
            <person name="Young S.K."/>
            <person name="Zeng Q."/>
            <person name="Gargeya S."/>
            <person name="Fitzgerald M."/>
            <person name="Haas B."/>
            <person name="Abouelleil A."/>
            <person name="Alvarado L."/>
            <person name="Arachchi H.M."/>
            <person name="Berlin A.M."/>
            <person name="Chapman S.B."/>
            <person name="Dewar J."/>
            <person name="Goldberg J."/>
            <person name="Griggs A."/>
            <person name="Gujja S."/>
            <person name="Hansen M."/>
            <person name="Howarth C."/>
            <person name="Imamovic A."/>
            <person name="Larimer J."/>
            <person name="McCowan C."/>
            <person name="Murphy C."/>
            <person name="Neiman D."/>
            <person name="Pearson M."/>
            <person name="Priest M."/>
            <person name="Roberts A."/>
            <person name="Saif S."/>
            <person name="Shea T."/>
            <person name="Sisk P."/>
            <person name="Sykes S."/>
            <person name="Wortman J."/>
            <person name="Nusbaum C."/>
            <person name="Birren B."/>
        </authorList>
    </citation>
    <scope>NUCLEOTIDE SEQUENCE [LARGE SCALE GENOMIC DNA]</scope>
    <source>
        <strain evidence="1 2">NIPH 3</strain>
    </source>
</reference>
<dbReference type="AlphaFoldDB" id="N8YTY6"/>
<dbReference type="PATRIC" id="fig|1217651.3.peg.1300"/>
<evidence type="ECO:0000313" key="2">
    <source>
        <dbReference type="Proteomes" id="UP000013270"/>
    </source>
</evidence>
<gene>
    <name evidence="1" type="ORF">F963_01326</name>
</gene>